<proteinExistence type="predicted"/>
<gene>
    <name evidence="1" type="ORF">GHA01_24590</name>
</gene>
<evidence type="ECO:0000313" key="2">
    <source>
        <dbReference type="Proteomes" id="UP000319478"/>
    </source>
</evidence>
<protein>
    <submittedName>
        <fullName evidence="1">Uncharacterized protein</fullName>
    </submittedName>
</protein>
<dbReference type="EMBL" id="BJNN01000127">
    <property type="protein sequence ID" value="GEC64610.1"/>
    <property type="molecule type" value="Genomic_DNA"/>
</dbReference>
<comment type="caution">
    <text evidence="1">The sequence shown here is derived from an EMBL/GenBank/DDBJ whole genome shotgun (WGS) entry which is preliminary data.</text>
</comment>
<sequence length="70" mass="8137">MTMPSWVRFIEHYSNKQITVNSDQITSIRDGQIDFDNVGHISLSDGQKLIVKRTHILVEDSYGDIRQYII</sequence>
<keyword evidence="2" id="KW-1185">Reference proteome</keyword>
<dbReference type="Proteomes" id="UP000319478">
    <property type="component" value="Unassembled WGS sequence"/>
</dbReference>
<organism evidence="1 2">
    <name type="scientific">Novacetimonas hansenii</name>
    <name type="common">Komagataeibacter hansenii</name>
    <dbReference type="NCBI Taxonomy" id="436"/>
    <lineage>
        <taxon>Bacteria</taxon>
        <taxon>Pseudomonadati</taxon>
        <taxon>Pseudomonadota</taxon>
        <taxon>Alphaproteobacteria</taxon>
        <taxon>Acetobacterales</taxon>
        <taxon>Acetobacteraceae</taxon>
        <taxon>Novacetimonas</taxon>
    </lineage>
</organism>
<reference evidence="1 2" key="1">
    <citation type="submission" date="2019-06" db="EMBL/GenBank/DDBJ databases">
        <title>Whole genome shotgun sequence of Komagataeibacter hansenii NBRC 14820.</title>
        <authorList>
            <person name="Hosoyama A."/>
            <person name="Uohara A."/>
            <person name="Ohji S."/>
            <person name="Ichikawa N."/>
        </authorList>
    </citation>
    <scope>NUCLEOTIDE SEQUENCE [LARGE SCALE GENOMIC DNA]</scope>
    <source>
        <strain evidence="1 2">NBRC 14820</strain>
    </source>
</reference>
<accession>A0ABQ0SII1</accession>
<name>A0ABQ0SII1_NOVHA</name>
<evidence type="ECO:0000313" key="1">
    <source>
        <dbReference type="EMBL" id="GEC64610.1"/>
    </source>
</evidence>